<dbReference type="Proteomes" id="UP001454036">
    <property type="component" value="Unassembled WGS sequence"/>
</dbReference>
<dbReference type="EMBL" id="BAABME010000869">
    <property type="protein sequence ID" value="GAA0146064.1"/>
    <property type="molecule type" value="Genomic_DNA"/>
</dbReference>
<reference evidence="1 2" key="1">
    <citation type="submission" date="2024-01" db="EMBL/GenBank/DDBJ databases">
        <title>The complete chloroplast genome sequence of Lithospermum erythrorhizon: insights into the phylogenetic relationship among Boraginaceae species and the maternal lineages of purple gromwells.</title>
        <authorList>
            <person name="Okada T."/>
            <person name="Watanabe K."/>
        </authorList>
    </citation>
    <scope>NUCLEOTIDE SEQUENCE [LARGE SCALE GENOMIC DNA]</scope>
</reference>
<evidence type="ECO:0000313" key="2">
    <source>
        <dbReference type="Proteomes" id="UP001454036"/>
    </source>
</evidence>
<protein>
    <submittedName>
        <fullName evidence="1">Uncharacterized protein</fullName>
    </submittedName>
</protein>
<dbReference type="AlphaFoldDB" id="A0AAV3P3B1"/>
<accession>A0AAV3P3B1</accession>
<comment type="caution">
    <text evidence="1">The sequence shown here is derived from an EMBL/GenBank/DDBJ whole genome shotgun (WGS) entry which is preliminary data.</text>
</comment>
<keyword evidence="2" id="KW-1185">Reference proteome</keyword>
<sequence length="126" mass="13776">MAGGAANIEGVVLEYFTNIFRANSGSTPELTTNTVDHRVNGEMNSQLTKIITSEEVKHVIFEMPADKSPKGLTCMIREAELRGTLTGIKISRDSSTVSHILFVDDTYIFCTGSTEEGMEVMRITGL</sequence>
<name>A0AAV3P3B1_LITER</name>
<evidence type="ECO:0000313" key="1">
    <source>
        <dbReference type="EMBL" id="GAA0146064.1"/>
    </source>
</evidence>
<proteinExistence type="predicted"/>
<gene>
    <name evidence="1" type="ORF">LIER_06104</name>
</gene>
<organism evidence="1 2">
    <name type="scientific">Lithospermum erythrorhizon</name>
    <name type="common">Purple gromwell</name>
    <name type="synonym">Lithospermum officinale var. erythrorhizon</name>
    <dbReference type="NCBI Taxonomy" id="34254"/>
    <lineage>
        <taxon>Eukaryota</taxon>
        <taxon>Viridiplantae</taxon>
        <taxon>Streptophyta</taxon>
        <taxon>Embryophyta</taxon>
        <taxon>Tracheophyta</taxon>
        <taxon>Spermatophyta</taxon>
        <taxon>Magnoliopsida</taxon>
        <taxon>eudicotyledons</taxon>
        <taxon>Gunneridae</taxon>
        <taxon>Pentapetalae</taxon>
        <taxon>asterids</taxon>
        <taxon>lamiids</taxon>
        <taxon>Boraginales</taxon>
        <taxon>Boraginaceae</taxon>
        <taxon>Boraginoideae</taxon>
        <taxon>Lithospermeae</taxon>
        <taxon>Lithospermum</taxon>
    </lineage>
</organism>